<feature type="compositionally biased region" description="Polar residues" evidence="1">
    <location>
        <begin position="145"/>
        <end position="160"/>
    </location>
</feature>
<reference evidence="2 3" key="1">
    <citation type="submission" date="2013-03" db="EMBL/GenBank/DDBJ databases">
        <title>The Genome Sequence of Capronia epimyces CBS 606.96.</title>
        <authorList>
            <consortium name="The Broad Institute Genomics Platform"/>
            <person name="Cuomo C."/>
            <person name="de Hoog S."/>
            <person name="Gorbushina A."/>
            <person name="Walker B."/>
            <person name="Young S.K."/>
            <person name="Zeng Q."/>
            <person name="Gargeya S."/>
            <person name="Fitzgerald M."/>
            <person name="Haas B."/>
            <person name="Abouelleil A."/>
            <person name="Allen A.W."/>
            <person name="Alvarado L."/>
            <person name="Arachchi H.M."/>
            <person name="Berlin A.M."/>
            <person name="Chapman S.B."/>
            <person name="Gainer-Dewar J."/>
            <person name="Goldberg J."/>
            <person name="Griggs A."/>
            <person name="Gujja S."/>
            <person name="Hansen M."/>
            <person name="Howarth C."/>
            <person name="Imamovic A."/>
            <person name="Ireland A."/>
            <person name="Larimer J."/>
            <person name="McCowan C."/>
            <person name="Murphy C."/>
            <person name="Pearson M."/>
            <person name="Poon T.W."/>
            <person name="Priest M."/>
            <person name="Roberts A."/>
            <person name="Saif S."/>
            <person name="Shea T."/>
            <person name="Sisk P."/>
            <person name="Sykes S."/>
            <person name="Wortman J."/>
            <person name="Nusbaum C."/>
            <person name="Birren B."/>
        </authorList>
    </citation>
    <scope>NUCLEOTIDE SEQUENCE [LARGE SCALE GENOMIC DNA]</scope>
    <source>
        <strain evidence="2 3">CBS 606.96</strain>
    </source>
</reference>
<dbReference type="RefSeq" id="XP_007734304.1">
    <property type="nucleotide sequence ID" value="XM_007736114.1"/>
</dbReference>
<dbReference type="EMBL" id="AMGY01000004">
    <property type="protein sequence ID" value="EXJ85319.1"/>
    <property type="molecule type" value="Genomic_DNA"/>
</dbReference>
<feature type="compositionally biased region" description="Low complexity" evidence="1">
    <location>
        <begin position="322"/>
        <end position="336"/>
    </location>
</feature>
<feature type="region of interest" description="Disordered" evidence="1">
    <location>
        <begin position="137"/>
        <end position="197"/>
    </location>
</feature>
<dbReference type="Proteomes" id="UP000019478">
    <property type="component" value="Unassembled WGS sequence"/>
</dbReference>
<dbReference type="STRING" id="1182542.W9YSR2"/>
<organism evidence="2 3">
    <name type="scientific">Capronia epimyces CBS 606.96</name>
    <dbReference type="NCBI Taxonomy" id="1182542"/>
    <lineage>
        <taxon>Eukaryota</taxon>
        <taxon>Fungi</taxon>
        <taxon>Dikarya</taxon>
        <taxon>Ascomycota</taxon>
        <taxon>Pezizomycotina</taxon>
        <taxon>Eurotiomycetes</taxon>
        <taxon>Chaetothyriomycetidae</taxon>
        <taxon>Chaetothyriales</taxon>
        <taxon>Herpotrichiellaceae</taxon>
        <taxon>Capronia</taxon>
    </lineage>
</organism>
<keyword evidence="3" id="KW-1185">Reference proteome</keyword>
<name>W9YSR2_9EURO</name>
<evidence type="ECO:0000256" key="1">
    <source>
        <dbReference type="SAM" id="MobiDB-lite"/>
    </source>
</evidence>
<dbReference type="HOGENOM" id="CLU_059953_0_0_1"/>
<feature type="region of interest" description="Disordered" evidence="1">
    <location>
        <begin position="230"/>
        <end position="354"/>
    </location>
</feature>
<dbReference type="GeneID" id="19170104"/>
<feature type="compositionally biased region" description="Polar residues" evidence="1">
    <location>
        <begin position="172"/>
        <end position="182"/>
    </location>
</feature>
<comment type="caution">
    <text evidence="2">The sequence shown here is derived from an EMBL/GenBank/DDBJ whole genome shotgun (WGS) entry which is preliminary data.</text>
</comment>
<proteinExistence type="predicted"/>
<accession>W9YSR2</accession>
<evidence type="ECO:0000313" key="2">
    <source>
        <dbReference type="EMBL" id="EXJ85319.1"/>
    </source>
</evidence>
<protein>
    <submittedName>
        <fullName evidence="2">Uncharacterized protein</fullName>
    </submittedName>
</protein>
<feature type="compositionally biased region" description="Polar residues" evidence="1">
    <location>
        <begin position="269"/>
        <end position="286"/>
    </location>
</feature>
<feature type="region of interest" description="Disordered" evidence="1">
    <location>
        <begin position="77"/>
        <end position="100"/>
    </location>
</feature>
<dbReference type="AlphaFoldDB" id="W9YSR2"/>
<feature type="compositionally biased region" description="Low complexity" evidence="1">
    <location>
        <begin position="237"/>
        <end position="265"/>
    </location>
</feature>
<evidence type="ECO:0000313" key="3">
    <source>
        <dbReference type="Proteomes" id="UP000019478"/>
    </source>
</evidence>
<sequence>MTSLIFGSIWLGHKGLVKARRDKQRRKNYERWEGLRDEYDEQRKITRESRSLDIQRTGASYVDPDADRPILTLRDQQEANDARTSWRPQEVFDGPTSPAARRTSVEVIAGSGLRAVTTHKTGSTWDEELPQPLKVHRRNWDDQGPPNSSANVSRSGSVRNASGVYTPRDRSASNASSVSKTFSPHVDTGLPTGAYHSRNVSAPTSLLQESIEPIENKVPGGKMAELIEMGESPQPSPVSSPQLQPFSSPQLQPFSGPQLQPFSSPKLQPFNSPPSQQFTGFQTNPFATQAPVAQPFVQPPVQPLGQPFAQPVSPTFLPPTSQLVAQPLGQPLQPLSQPQPPSISGNMEEWWNRP</sequence>
<gene>
    <name evidence="2" type="ORF">A1O3_05994</name>
</gene>
<dbReference type="OrthoDB" id="4118744at2759"/>
<feature type="compositionally biased region" description="Low complexity" evidence="1">
    <location>
        <begin position="287"/>
        <end position="296"/>
    </location>
</feature>